<comment type="caution">
    <text evidence="1">The sequence shown here is derived from an EMBL/GenBank/DDBJ whole genome shotgun (WGS) entry which is preliminary data.</text>
</comment>
<proteinExistence type="predicted"/>
<name>A0ABQ6N368_9STRA</name>
<gene>
    <name evidence="1" type="ORF">TeGR_g3385</name>
</gene>
<organism evidence="1 2">
    <name type="scientific">Tetraparma gracilis</name>
    <dbReference type="NCBI Taxonomy" id="2962635"/>
    <lineage>
        <taxon>Eukaryota</taxon>
        <taxon>Sar</taxon>
        <taxon>Stramenopiles</taxon>
        <taxon>Ochrophyta</taxon>
        <taxon>Bolidophyceae</taxon>
        <taxon>Parmales</taxon>
        <taxon>Triparmaceae</taxon>
        <taxon>Tetraparma</taxon>
    </lineage>
</organism>
<evidence type="ECO:0000313" key="1">
    <source>
        <dbReference type="EMBL" id="GMI39175.1"/>
    </source>
</evidence>
<protein>
    <submittedName>
        <fullName evidence="1">Uncharacterized protein</fullName>
    </submittedName>
</protein>
<accession>A0ABQ6N368</accession>
<evidence type="ECO:0000313" key="2">
    <source>
        <dbReference type="Proteomes" id="UP001165060"/>
    </source>
</evidence>
<sequence length="332" mass="35820">MRFPSAMRFPSEGRLSIRESLRIFSLLTASLPPARPASPGPATRAQAVRAGSSFERLFPPSLIPGTASMSGPPSCGNTLRCFASLFLLPGAGLDGAVDGSPAAQLLANPNLLLYAWRLHLDAPVREALGLAPRAAASREAYSRFSQGVARSSAGRGERLLRGELMGTDGEHALPRVLFCSVAWIKDHQFCVVKHSNERFQVVQGYLKQDADDGGTGGRRGNPAFSAGRESAGFGLAGWQEVNSRRIQGRQYGAREGIGKRRMEHFLDGLQGFARNDVFDASGYEDVFGVHHAGGQRYWPSVSHRELLDEHIVGSGERGVADALERQLKVGVE</sequence>
<dbReference type="Proteomes" id="UP001165060">
    <property type="component" value="Unassembled WGS sequence"/>
</dbReference>
<reference evidence="1 2" key="1">
    <citation type="journal article" date="2023" name="Commun. Biol.">
        <title>Genome analysis of Parmales, the sister group of diatoms, reveals the evolutionary specialization of diatoms from phago-mixotrophs to photoautotrophs.</title>
        <authorList>
            <person name="Ban H."/>
            <person name="Sato S."/>
            <person name="Yoshikawa S."/>
            <person name="Yamada K."/>
            <person name="Nakamura Y."/>
            <person name="Ichinomiya M."/>
            <person name="Sato N."/>
            <person name="Blanc-Mathieu R."/>
            <person name="Endo H."/>
            <person name="Kuwata A."/>
            <person name="Ogata H."/>
        </authorList>
    </citation>
    <scope>NUCLEOTIDE SEQUENCE [LARGE SCALE GENOMIC DNA]</scope>
</reference>
<dbReference type="EMBL" id="BRYB01000860">
    <property type="protein sequence ID" value="GMI39175.1"/>
    <property type="molecule type" value="Genomic_DNA"/>
</dbReference>
<keyword evidence="2" id="KW-1185">Reference proteome</keyword>